<organism evidence="1 2">
    <name type="scientific">Frankliniella occidentalis</name>
    <name type="common">Western flower thrips</name>
    <name type="synonym">Euthrips occidentalis</name>
    <dbReference type="NCBI Taxonomy" id="133901"/>
    <lineage>
        <taxon>Eukaryota</taxon>
        <taxon>Metazoa</taxon>
        <taxon>Ecdysozoa</taxon>
        <taxon>Arthropoda</taxon>
        <taxon>Hexapoda</taxon>
        <taxon>Insecta</taxon>
        <taxon>Pterygota</taxon>
        <taxon>Neoptera</taxon>
        <taxon>Paraneoptera</taxon>
        <taxon>Thysanoptera</taxon>
        <taxon>Terebrantia</taxon>
        <taxon>Thripoidea</taxon>
        <taxon>Thripidae</taxon>
        <taxon>Frankliniella</taxon>
    </lineage>
</organism>
<keyword evidence="1" id="KW-1185">Reference proteome</keyword>
<evidence type="ECO:0000313" key="1">
    <source>
        <dbReference type="Proteomes" id="UP000504606"/>
    </source>
</evidence>
<evidence type="ECO:0000313" key="2">
    <source>
        <dbReference type="RefSeq" id="XP_052127234.1"/>
    </source>
</evidence>
<dbReference type="AlphaFoldDB" id="A0A9C6X143"/>
<sequence>MASDLCVSAGVEAPGRVGPRDGAASVNVIHVAKLLTRTEERLLDTERGLIEAVRRTIHVTEGMIALVRSTTATTHALMLPHGDGGYLGACRGPGECTQASLHCACQRVAMAKDLVRVVEGLNRTAGRVNEATDCLIKLSNRLSPREPLTETCTDYLMERVVAAEGAARSITQVDLQATAVRTESVTYSRATRCCGPTRQVQSSLQLRVHTLGVAAEALCSRGLGPGVEATPERDRAVQDLRSMMDSASTAVAELTATADTLQDSAQFLRGVVRELIALQVTQVG</sequence>
<proteinExistence type="predicted"/>
<dbReference type="Proteomes" id="UP000504606">
    <property type="component" value="Unplaced"/>
</dbReference>
<dbReference type="RefSeq" id="XP_052127234.1">
    <property type="nucleotide sequence ID" value="XM_052271274.1"/>
</dbReference>
<reference evidence="2" key="1">
    <citation type="submission" date="2025-08" db="UniProtKB">
        <authorList>
            <consortium name="RefSeq"/>
        </authorList>
    </citation>
    <scope>IDENTIFICATION</scope>
    <source>
        <tissue evidence="2">Whole organism</tissue>
    </source>
</reference>
<protein>
    <submittedName>
        <fullName evidence="2">Uncharacterized protein LOC113204110</fullName>
    </submittedName>
</protein>
<dbReference type="KEGG" id="foc:113204110"/>
<name>A0A9C6X143_FRAOC</name>
<dbReference type="GeneID" id="113204110"/>
<accession>A0A9C6X143</accession>
<gene>
    <name evidence="2" type="primary">LOC113204110</name>
</gene>